<dbReference type="OrthoDB" id="192530at2759"/>
<sequence length="99" mass="11359">MTTLLAVRCELEYQEADARTGRNLVNSTCAATTARHALIAVCMCTELTSDTLLTQILKRRSGLEVVSEKPVLRKTMKMQEQRYEVYFRFIQQGKIAFIR</sequence>
<dbReference type="Proteomes" id="UP000794436">
    <property type="component" value="Unassembled WGS sequence"/>
</dbReference>
<organism evidence="1 2">
    <name type="scientific">Pythium oligandrum</name>
    <name type="common">Mycoparasitic fungus</name>
    <dbReference type="NCBI Taxonomy" id="41045"/>
    <lineage>
        <taxon>Eukaryota</taxon>
        <taxon>Sar</taxon>
        <taxon>Stramenopiles</taxon>
        <taxon>Oomycota</taxon>
        <taxon>Peronosporomycetes</taxon>
        <taxon>Pythiales</taxon>
        <taxon>Pythiaceae</taxon>
        <taxon>Pythium</taxon>
    </lineage>
</organism>
<proteinExistence type="predicted"/>
<accession>A0A8K1CPG2</accession>
<comment type="caution">
    <text evidence="1">The sequence shown here is derived from an EMBL/GenBank/DDBJ whole genome shotgun (WGS) entry which is preliminary data.</text>
</comment>
<evidence type="ECO:0000313" key="1">
    <source>
        <dbReference type="EMBL" id="TMW66618.1"/>
    </source>
</evidence>
<dbReference type="AlphaFoldDB" id="A0A8K1CPG2"/>
<evidence type="ECO:0000313" key="2">
    <source>
        <dbReference type="Proteomes" id="UP000794436"/>
    </source>
</evidence>
<gene>
    <name evidence="1" type="ORF">Poli38472_014594</name>
</gene>
<name>A0A8K1CPG2_PYTOL</name>
<keyword evidence="2" id="KW-1185">Reference proteome</keyword>
<dbReference type="EMBL" id="SPLM01000008">
    <property type="protein sequence ID" value="TMW66618.1"/>
    <property type="molecule type" value="Genomic_DNA"/>
</dbReference>
<reference evidence="1" key="1">
    <citation type="submission" date="2019-03" db="EMBL/GenBank/DDBJ databases">
        <title>Long read genome sequence of the mycoparasitic Pythium oligandrum ATCC 38472 isolated from sugarbeet rhizosphere.</title>
        <authorList>
            <person name="Gaulin E."/>
        </authorList>
    </citation>
    <scope>NUCLEOTIDE SEQUENCE</scope>
    <source>
        <strain evidence="1">ATCC 38472_TT</strain>
    </source>
</reference>
<protein>
    <submittedName>
        <fullName evidence="1">Uncharacterized protein</fullName>
    </submittedName>
</protein>